<dbReference type="PRINTS" id="PR00597">
    <property type="entry name" value="GELSOLIN"/>
</dbReference>
<dbReference type="GO" id="GO:0005737">
    <property type="term" value="C:cytoplasm"/>
    <property type="evidence" value="ECO:0007669"/>
    <property type="project" value="TreeGrafter"/>
</dbReference>
<keyword evidence="3" id="KW-0009">Actin-binding</keyword>
<dbReference type="GO" id="GO:0008154">
    <property type="term" value="P:actin polymerization or depolymerization"/>
    <property type="evidence" value="ECO:0007669"/>
    <property type="project" value="TreeGrafter"/>
</dbReference>
<dbReference type="AlphaFoldDB" id="A0A672RTU9"/>
<evidence type="ECO:0000256" key="4">
    <source>
        <dbReference type="SAM" id="MobiDB-lite"/>
    </source>
</evidence>
<keyword evidence="1" id="KW-0433">Leucine-rich repeat</keyword>
<evidence type="ECO:0000256" key="1">
    <source>
        <dbReference type="ARBA" id="ARBA00022614"/>
    </source>
</evidence>
<dbReference type="FunFam" id="3.40.20.10:FF:000034">
    <property type="entry name" value="protein flightless-1 homolog isoform X1"/>
    <property type="match status" value="1"/>
</dbReference>
<dbReference type="InterPro" id="IPR032675">
    <property type="entry name" value="LRR_dom_sf"/>
</dbReference>
<evidence type="ECO:0000259" key="5">
    <source>
        <dbReference type="Pfam" id="PF00626"/>
    </source>
</evidence>
<accession>A0A672RTU9</accession>
<dbReference type="SUPFAM" id="SSF82754">
    <property type="entry name" value="C-terminal, gelsolin-like domain of Sec23/24"/>
    <property type="match status" value="1"/>
</dbReference>
<dbReference type="Pfam" id="PF13855">
    <property type="entry name" value="LRR_8"/>
    <property type="match status" value="1"/>
</dbReference>
<dbReference type="InterPro" id="IPR036180">
    <property type="entry name" value="Gelsolin-like_dom_sf"/>
</dbReference>
<dbReference type="SMART" id="SM00365">
    <property type="entry name" value="LRR_SD22"/>
    <property type="match status" value="5"/>
</dbReference>
<dbReference type="SMART" id="SM00369">
    <property type="entry name" value="LRR_TYP"/>
    <property type="match status" value="10"/>
</dbReference>
<dbReference type="InterPro" id="IPR007122">
    <property type="entry name" value="Villin/Gelsolin"/>
</dbReference>
<dbReference type="GO" id="GO:0015629">
    <property type="term" value="C:actin cytoskeleton"/>
    <property type="evidence" value="ECO:0007669"/>
    <property type="project" value="TreeGrafter"/>
</dbReference>
<dbReference type="InterPro" id="IPR007123">
    <property type="entry name" value="Gelsolin-like_dom"/>
</dbReference>
<evidence type="ECO:0000313" key="7">
    <source>
        <dbReference type="Ensembl" id="ENSSGRP00000092827.1"/>
    </source>
</evidence>
<feature type="domain" description="Gelsolin-like" evidence="5">
    <location>
        <begin position="1026"/>
        <end position="1082"/>
    </location>
</feature>
<dbReference type="GO" id="GO:0051016">
    <property type="term" value="P:barbed-end actin filament capping"/>
    <property type="evidence" value="ECO:0007669"/>
    <property type="project" value="TreeGrafter"/>
</dbReference>
<dbReference type="Ensembl" id="ENSSGRT00000098793.1">
    <property type="protein sequence ID" value="ENSSGRP00000092827.1"/>
    <property type="gene ID" value="ENSSGRG00000046171.1"/>
</dbReference>
<name>A0A672RTU9_SINGR</name>
<reference evidence="7" key="1">
    <citation type="submission" date="2025-08" db="UniProtKB">
        <authorList>
            <consortium name="Ensembl"/>
        </authorList>
    </citation>
    <scope>IDENTIFICATION</scope>
</reference>
<keyword evidence="8" id="KW-1185">Reference proteome</keyword>
<dbReference type="FunFam" id="3.80.10.10:FF:000033">
    <property type="entry name" value="FLII, actin remodeling protein"/>
    <property type="match status" value="1"/>
</dbReference>
<proteinExistence type="predicted"/>
<dbReference type="FunFam" id="3.40.20.10:FF:000021">
    <property type="entry name" value="protein flightless-1 homolog isoform X2"/>
    <property type="match status" value="1"/>
</dbReference>
<evidence type="ECO:0000313" key="8">
    <source>
        <dbReference type="Proteomes" id="UP000472262"/>
    </source>
</evidence>
<feature type="region of interest" description="Disordered" evidence="4">
    <location>
        <begin position="416"/>
        <end position="437"/>
    </location>
</feature>
<dbReference type="GO" id="GO:0030239">
    <property type="term" value="P:myofibril assembly"/>
    <property type="evidence" value="ECO:0007669"/>
    <property type="project" value="TreeGrafter"/>
</dbReference>
<dbReference type="SUPFAM" id="SSF55753">
    <property type="entry name" value="Actin depolymerizing proteins"/>
    <property type="match status" value="4"/>
</dbReference>
<evidence type="ECO:0008006" key="9">
    <source>
        <dbReference type="Google" id="ProtNLM"/>
    </source>
</evidence>
<dbReference type="CDD" id="cd11288">
    <property type="entry name" value="gelsolin_S5_like"/>
    <property type="match status" value="1"/>
</dbReference>
<gene>
    <name evidence="7" type="primary">flii</name>
</gene>
<dbReference type="GO" id="GO:0051015">
    <property type="term" value="F:actin filament binding"/>
    <property type="evidence" value="ECO:0007669"/>
    <property type="project" value="InterPro"/>
</dbReference>
<dbReference type="Proteomes" id="UP000472262">
    <property type="component" value="Unassembled WGS sequence"/>
</dbReference>
<dbReference type="CDD" id="cd11280">
    <property type="entry name" value="gelsolin_like"/>
    <property type="match status" value="2"/>
</dbReference>
<dbReference type="InterPro" id="IPR029006">
    <property type="entry name" value="ADF-H/Gelsolin-like_dom_sf"/>
</dbReference>
<keyword evidence="2" id="KW-0677">Repeat</keyword>
<reference evidence="7" key="2">
    <citation type="submission" date="2025-09" db="UniProtKB">
        <authorList>
            <consortium name="Ensembl"/>
        </authorList>
    </citation>
    <scope>IDENTIFICATION</scope>
</reference>
<dbReference type="SMART" id="SM00364">
    <property type="entry name" value="LRR_BAC"/>
    <property type="match status" value="5"/>
</dbReference>
<evidence type="ECO:0000256" key="3">
    <source>
        <dbReference type="ARBA" id="ARBA00023203"/>
    </source>
</evidence>
<feature type="domain" description="Gelsolin-like" evidence="5">
    <location>
        <begin position="623"/>
        <end position="660"/>
    </location>
</feature>
<dbReference type="FunFam" id="3.80.10.10:FF:000054">
    <property type="entry name" value="FLII, actin remodeling protein"/>
    <property type="match status" value="1"/>
</dbReference>
<dbReference type="InterPro" id="IPR001611">
    <property type="entry name" value="Leu-rich_rpt"/>
</dbReference>
<evidence type="ECO:0000259" key="6">
    <source>
        <dbReference type="Pfam" id="PF23598"/>
    </source>
</evidence>
<dbReference type="PROSITE" id="PS51450">
    <property type="entry name" value="LRR"/>
    <property type="match status" value="6"/>
</dbReference>
<sequence>MAATGVLPFIRGVDLSGNDFKGGYFPEHVKSMSSLRWLKLNRTGLCYLPEELSSLQKLEHLSVSHNSLTTLHGELSSLPNLRAVVARANNLKNSGVPDDIFQLDDLSVLDLSYNQLTEIPRDLENSRNMLVLNLSHNSIDNIPNQLFINLTDLLYLDLSDNNLDSLPPQMRRLVHLQTLILNNNPLMHAQLRQLPAMVALQTLHLRNSQRTQNNMPTSLEGLTNLADVDLSCNDLSRVPECLYSLANLKRLNLSSNQISELSLCIDQWTKLETLNLSRNKLTSLPSAICKLSKLKKLYVNSNKIDFDGLPSGVGKLSNLVEFMAANNNLELVPEGLCRCGKLKKLVLNKNRLVTLPEAIHFLNDLEVLDVRENPNLVMPPKPVDRTAEWYNIDFSLQNQLRLAGASPATVAAAGGDHMARKMRLRRRKDSTQDDQAKQVLKGMSDVAQEKNKSIEENGDLKYSDLKTKRWDKKLEKPPLDYSEFFMEDVGQIPGVSVWQIENFIPIQVDEAFHGKFYEADCYIVLKAYLDDNGSLNWQIYYWIGQEATLDKKAGSAIHAVNLRNYLGAECRTIREEMGDESEEFTAVFNNEISYIEGGTASGFYTVEDTQYPTRLYRVYGKKNIRLESVPLKASSLDPRFVFLVDTGLEIFVWRGGNATLAGTTKAIRNLEGTEFLLLNETAFENNVPITFKNWDDVLKVDYTRNAESVKQKEGLTGKVKKDAEQKDQMKADLTALFLPRQPAMPLTEAEQMMEEWNEDLDGMEGFVLEGKKFARLPEEEFGHFYTQDCYVFLCRYWVPVEYEDDQEKDKEKGEGDDEDKHHEEDFQCVVYFWQGREASNMGWLTFTFSLQKKFESLFPGKLEVVRMTQQQENLKFLSHFKRKFIIHKGKRKLKVDSVQPSLYHIRTNGSALCTRTIQIATDSSNLNSEFCFILKVPFESTDNQGIVYTWVGRAADPDEAKLAEDIMNTMFDDTYSKQVINEGEEPENFFWVGIGSQKPYDEDAEYMKYARLFRCSNEKGYFAVSEKCSDFCQDDLADDDIMLLDNGKEVYMWVGTQTSQVEIKLSLKACQVYIQHMRSKDAEHPRKLRLVRKGNEPHCFTRCFHAWSAFKTAPA</sequence>
<protein>
    <recommendedName>
        <fullName evidence="9">FLII actin remodeling protein</fullName>
    </recommendedName>
</protein>
<dbReference type="PANTHER" id="PTHR11977">
    <property type="entry name" value="VILLIN"/>
    <property type="match status" value="1"/>
</dbReference>
<dbReference type="Gene3D" id="3.80.10.10">
    <property type="entry name" value="Ribonuclease Inhibitor"/>
    <property type="match status" value="3"/>
</dbReference>
<dbReference type="SUPFAM" id="SSF52058">
    <property type="entry name" value="L domain-like"/>
    <property type="match status" value="2"/>
</dbReference>
<dbReference type="FunFam" id="3.40.20.10:FF:000030">
    <property type="entry name" value="protein flightless-1 homolog isoform X1"/>
    <property type="match status" value="1"/>
</dbReference>
<dbReference type="Pfam" id="PF00560">
    <property type="entry name" value="LRR_1"/>
    <property type="match status" value="1"/>
</dbReference>
<dbReference type="CDD" id="cd11290">
    <property type="entry name" value="gelsolin_S1_like"/>
    <property type="match status" value="1"/>
</dbReference>
<evidence type="ECO:0000256" key="2">
    <source>
        <dbReference type="ARBA" id="ARBA00022737"/>
    </source>
</evidence>
<dbReference type="SMART" id="SM00262">
    <property type="entry name" value="GEL"/>
    <property type="match status" value="5"/>
</dbReference>
<dbReference type="Pfam" id="PF00626">
    <property type="entry name" value="Gelsolin"/>
    <property type="match status" value="3"/>
</dbReference>
<dbReference type="FunFam" id="3.40.20.10:FF:000019">
    <property type="entry name" value="protein flightless-1 homolog isoform X1"/>
    <property type="match status" value="1"/>
</dbReference>
<feature type="domain" description="Gelsolin-like" evidence="5">
    <location>
        <begin position="504"/>
        <end position="584"/>
    </location>
</feature>
<dbReference type="FunFam" id="3.80.10.10:FF:000050">
    <property type="entry name" value="FLII, actin remodeling protein"/>
    <property type="match status" value="1"/>
</dbReference>
<dbReference type="GO" id="GO:0005546">
    <property type="term" value="F:phosphatidylinositol-4,5-bisphosphate binding"/>
    <property type="evidence" value="ECO:0007669"/>
    <property type="project" value="TreeGrafter"/>
</dbReference>
<dbReference type="Pfam" id="PF23598">
    <property type="entry name" value="LRR_14"/>
    <property type="match status" value="1"/>
</dbReference>
<dbReference type="CDD" id="cd11291">
    <property type="entry name" value="gelsolin_S6_like"/>
    <property type="match status" value="1"/>
</dbReference>
<dbReference type="PANTHER" id="PTHR11977:SF51">
    <property type="entry name" value="PROTEIN FLIGHTLESS-1 HOMOLOG"/>
    <property type="match status" value="1"/>
</dbReference>
<dbReference type="GO" id="GO:0051014">
    <property type="term" value="P:actin filament severing"/>
    <property type="evidence" value="ECO:0007669"/>
    <property type="project" value="TreeGrafter"/>
</dbReference>
<dbReference type="Gene3D" id="3.40.20.10">
    <property type="entry name" value="Severin"/>
    <property type="match status" value="5"/>
</dbReference>
<dbReference type="GO" id="GO:0005634">
    <property type="term" value="C:nucleus"/>
    <property type="evidence" value="ECO:0007669"/>
    <property type="project" value="TreeGrafter"/>
</dbReference>
<dbReference type="InterPro" id="IPR055414">
    <property type="entry name" value="LRR_R13L4/SHOC2-like"/>
</dbReference>
<organism evidence="7 8">
    <name type="scientific">Sinocyclocheilus grahami</name>
    <name type="common">Dianchi golden-line fish</name>
    <name type="synonym">Barbus grahami</name>
    <dbReference type="NCBI Taxonomy" id="75366"/>
    <lineage>
        <taxon>Eukaryota</taxon>
        <taxon>Metazoa</taxon>
        <taxon>Chordata</taxon>
        <taxon>Craniata</taxon>
        <taxon>Vertebrata</taxon>
        <taxon>Euteleostomi</taxon>
        <taxon>Actinopterygii</taxon>
        <taxon>Neopterygii</taxon>
        <taxon>Teleostei</taxon>
        <taxon>Ostariophysi</taxon>
        <taxon>Cypriniformes</taxon>
        <taxon>Cyprinidae</taxon>
        <taxon>Cyprininae</taxon>
        <taxon>Sinocyclocheilus</taxon>
    </lineage>
</organism>
<dbReference type="InterPro" id="IPR003591">
    <property type="entry name" value="Leu-rich_rpt_typical-subtyp"/>
</dbReference>
<feature type="domain" description="Disease resistance R13L4/SHOC-2-like LRR" evidence="6">
    <location>
        <begin position="241"/>
        <end position="327"/>
    </location>
</feature>